<proteinExistence type="predicted"/>
<evidence type="ECO:0000313" key="2">
    <source>
        <dbReference type="EMBL" id="SHH19724.1"/>
    </source>
</evidence>
<dbReference type="InterPro" id="IPR019301">
    <property type="entry name" value="Flagellar_prot_FlgJ_N"/>
</dbReference>
<sequence>MQINTNNNLDVLKSKLQNNKDNKKLMKACKELEAEFVKIMFKEMKKTVPKDTLMQKSSGREIFEDLYTEELATQASTNSSLGLAKLIYEQFTKTNMRNFSSKK</sequence>
<dbReference type="Proteomes" id="UP000242520">
    <property type="component" value="Unassembled WGS sequence"/>
</dbReference>
<evidence type="ECO:0000313" key="3">
    <source>
        <dbReference type="Proteomes" id="UP000242520"/>
    </source>
</evidence>
<accession>A0A1M5R004</accession>
<keyword evidence="2" id="KW-0282">Flagellum</keyword>
<gene>
    <name evidence="2" type="ORF">SAMN02744040_01177</name>
</gene>
<keyword evidence="3" id="KW-1185">Reference proteome</keyword>
<keyword evidence="2" id="KW-0969">Cilium</keyword>
<name>A0A1M5R004_9FIRM</name>
<reference evidence="3" key="1">
    <citation type="submission" date="2016-11" db="EMBL/GenBank/DDBJ databases">
        <authorList>
            <person name="Varghese N."/>
            <person name="Submissions S."/>
        </authorList>
    </citation>
    <scope>NUCLEOTIDE SEQUENCE [LARGE SCALE GENOMIC DNA]</scope>
    <source>
        <strain evidence="3">DSM 15285</strain>
    </source>
</reference>
<dbReference type="RefSeq" id="WP_072724573.1">
    <property type="nucleotide sequence ID" value="NZ_FQXH01000010.1"/>
</dbReference>
<dbReference type="STRING" id="1123350.SAMN02744040_01177"/>
<dbReference type="EMBL" id="FQXH01000010">
    <property type="protein sequence ID" value="SHH19724.1"/>
    <property type="molecule type" value="Genomic_DNA"/>
</dbReference>
<evidence type="ECO:0000259" key="1">
    <source>
        <dbReference type="Pfam" id="PF10135"/>
    </source>
</evidence>
<dbReference type="Pfam" id="PF10135">
    <property type="entry name" value="Rod-binding"/>
    <property type="match status" value="1"/>
</dbReference>
<protein>
    <submittedName>
        <fullName evidence="2">Flagellar protein FlgJ</fullName>
    </submittedName>
</protein>
<feature type="domain" description="Flagellar protein FlgJ N-terminal" evidence="1">
    <location>
        <begin position="42"/>
        <end position="90"/>
    </location>
</feature>
<dbReference type="OrthoDB" id="9796740at2"/>
<dbReference type="AlphaFoldDB" id="A0A1M5R004"/>
<organism evidence="2 3">
    <name type="scientific">Tepidibacter thalassicus DSM 15285</name>
    <dbReference type="NCBI Taxonomy" id="1123350"/>
    <lineage>
        <taxon>Bacteria</taxon>
        <taxon>Bacillati</taxon>
        <taxon>Bacillota</taxon>
        <taxon>Clostridia</taxon>
        <taxon>Peptostreptococcales</taxon>
        <taxon>Peptostreptococcaceae</taxon>
        <taxon>Tepidibacter</taxon>
    </lineage>
</organism>
<keyword evidence="2" id="KW-0966">Cell projection</keyword>